<reference evidence="6 7" key="1">
    <citation type="submission" date="2016-02" db="EMBL/GenBank/DDBJ databases">
        <title>Genome sequence of Moorella mulderi DSM 14980.</title>
        <authorList>
            <person name="Poehlein A."/>
            <person name="Daniel R."/>
        </authorList>
    </citation>
    <scope>NUCLEOTIDE SEQUENCE [LARGE SCALE GENOMIC DNA]</scope>
    <source>
        <strain evidence="6 7">DSM 14980</strain>
    </source>
</reference>
<evidence type="ECO:0000313" key="6">
    <source>
        <dbReference type="EMBL" id="KYH32891.1"/>
    </source>
</evidence>
<keyword evidence="6" id="KW-0328">Glycosyltransferase</keyword>
<name>A0A151AZ29_9FIRM</name>
<keyword evidence="4" id="KW-0663">Pyridoxal phosphate</keyword>
<dbReference type="EC" id="2.4.1.1" evidence="6"/>
<evidence type="ECO:0000256" key="1">
    <source>
        <dbReference type="ARBA" id="ARBA00001275"/>
    </source>
</evidence>
<evidence type="ECO:0000256" key="3">
    <source>
        <dbReference type="ARBA" id="ARBA00022533"/>
    </source>
</evidence>
<feature type="modified residue" description="N6-(pyridoxal phosphate)lysine" evidence="4">
    <location>
        <position position="607"/>
    </location>
</feature>
<gene>
    <name evidence="6" type="primary">glgP</name>
    <name evidence="6" type="ORF">MOMUL_06690</name>
</gene>
<evidence type="ECO:0000313" key="7">
    <source>
        <dbReference type="Proteomes" id="UP000075670"/>
    </source>
</evidence>
<dbReference type="PANTHER" id="PTHR42655:SF1">
    <property type="entry name" value="GLYCOGEN PHOSPHORYLASE"/>
    <property type="match status" value="1"/>
</dbReference>
<dbReference type="RefSeq" id="WP_062281505.1">
    <property type="nucleotide sequence ID" value="NZ_LTBC01000002.1"/>
</dbReference>
<dbReference type="InterPro" id="IPR011834">
    <property type="entry name" value="Agluc_phsphrylas"/>
</dbReference>
<dbReference type="InterPro" id="IPR052182">
    <property type="entry name" value="Glycogen/Maltodextrin_Phosph"/>
</dbReference>
<dbReference type="Pfam" id="PF00343">
    <property type="entry name" value="Phosphorylase"/>
    <property type="match status" value="2"/>
</dbReference>
<dbReference type="PANTHER" id="PTHR42655">
    <property type="entry name" value="GLYCOGEN PHOSPHORYLASE"/>
    <property type="match status" value="1"/>
</dbReference>
<dbReference type="NCBIfam" id="TIGR02094">
    <property type="entry name" value="more_P_ylases"/>
    <property type="match status" value="1"/>
</dbReference>
<feature type="domain" description="DUF3417" evidence="5">
    <location>
        <begin position="13"/>
        <end position="121"/>
    </location>
</feature>
<dbReference type="GO" id="GO:0008184">
    <property type="term" value="F:glycogen phosphorylase activity"/>
    <property type="evidence" value="ECO:0007669"/>
    <property type="project" value="InterPro"/>
</dbReference>
<evidence type="ECO:0000256" key="2">
    <source>
        <dbReference type="ARBA" id="ARBA00006047"/>
    </source>
</evidence>
<evidence type="ECO:0000259" key="5">
    <source>
        <dbReference type="Pfam" id="PF11897"/>
    </source>
</evidence>
<dbReference type="AlphaFoldDB" id="A0A151AZ29"/>
<dbReference type="SUPFAM" id="SSF53756">
    <property type="entry name" value="UDP-Glycosyltransferase/glycogen phosphorylase"/>
    <property type="match status" value="1"/>
</dbReference>
<accession>A0A151AZ29</accession>
<dbReference type="OrthoDB" id="9760804at2"/>
<dbReference type="GO" id="GO:0030170">
    <property type="term" value="F:pyridoxal phosphate binding"/>
    <property type="evidence" value="ECO:0007669"/>
    <property type="project" value="InterPro"/>
</dbReference>
<protein>
    <submittedName>
        <fullName evidence="6">Glycogen phosphorylase</fullName>
        <ecNumber evidence="6">2.4.1.1</ecNumber>
    </submittedName>
</protein>
<comment type="similarity">
    <text evidence="2">Belongs to the glycogen phosphorylase family.</text>
</comment>
<dbReference type="EMBL" id="LTBC01000002">
    <property type="protein sequence ID" value="KYH32891.1"/>
    <property type="molecule type" value="Genomic_DNA"/>
</dbReference>
<dbReference type="Pfam" id="PF11897">
    <property type="entry name" value="DUF3417"/>
    <property type="match status" value="1"/>
</dbReference>
<keyword evidence="7" id="KW-1185">Reference proteome</keyword>
<organism evidence="6 7">
    <name type="scientific">Moorella mulderi DSM 14980</name>
    <dbReference type="NCBI Taxonomy" id="1122241"/>
    <lineage>
        <taxon>Bacteria</taxon>
        <taxon>Bacillati</taxon>
        <taxon>Bacillota</taxon>
        <taxon>Clostridia</taxon>
        <taxon>Neomoorellales</taxon>
        <taxon>Neomoorellaceae</taxon>
        <taxon>Neomoorella</taxon>
    </lineage>
</organism>
<comment type="catalytic activity">
    <reaction evidence="1">
        <text>[(1-&gt;4)-alpha-D-glucosyl](n) + phosphate = [(1-&gt;4)-alpha-D-glucosyl](n-1) + alpha-D-glucose 1-phosphate</text>
        <dbReference type="Rhea" id="RHEA:41732"/>
        <dbReference type="Rhea" id="RHEA-COMP:9584"/>
        <dbReference type="Rhea" id="RHEA-COMP:9586"/>
        <dbReference type="ChEBI" id="CHEBI:15444"/>
        <dbReference type="ChEBI" id="CHEBI:43474"/>
        <dbReference type="ChEBI" id="CHEBI:58601"/>
        <dbReference type="EC" id="2.4.1.1"/>
    </reaction>
</comment>
<dbReference type="GO" id="GO:0005975">
    <property type="term" value="P:carbohydrate metabolic process"/>
    <property type="evidence" value="ECO:0007669"/>
    <property type="project" value="InterPro"/>
</dbReference>
<keyword evidence="6" id="KW-0808">Transferase</keyword>
<dbReference type="InterPro" id="IPR024517">
    <property type="entry name" value="Glycogen_phosphorylase_DUF3417"/>
</dbReference>
<comment type="caution">
    <text evidence="6">The sequence shown here is derived from an EMBL/GenBank/DDBJ whole genome shotgun (WGS) entry which is preliminary data.</text>
</comment>
<proteinExistence type="inferred from homology"/>
<keyword evidence="3" id="KW-0021">Allosteric enzyme</keyword>
<dbReference type="InterPro" id="IPR000811">
    <property type="entry name" value="Glyco_trans_35"/>
</dbReference>
<dbReference type="Gene3D" id="3.40.50.2000">
    <property type="entry name" value="Glycogen Phosphorylase B"/>
    <property type="match status" value="3"/>
</dbReference>
<dbReference type="Proteomes" id="UP000075670">
    <property type="component" value="Unassembled WGS sequence"/>
</dbReference>
<dbReference type="PATRIC" id="fig|1122241.3.peg.706"/>
<evidence type="ECO:0000256" key="4">
    <source>
        <dbReference type="PIRSR" id="PIRSR000460-1"/>
    </source>
</evidence>
<dbReference type="PIRSF" id="PIRSF000460">
    <property type="entry name" value="Pprylas_GlgP"/>
    <property type="match status" value="1"/>
</dbReference>
<sequence length="851" mass="96125">MHPAHLFYVQLRLPEKLRPLQEMAFNLYWPRDLETASLFRRLDPDLWDETGHNPVLFLRLLPEERLMACAGDPGYTAELDRIWQQYQAYLGRRFSWSQEHNLTGNPVIAYFSAEFGLSAALPIYAGGLGLLAGDYMKSASDLGLPLVGVGLLYREGYFRQRLDRQGWQQEVYPRYNFYDLPLELERRADGSPLIIQVAFPDREVKAQVWRAKVGRLNLYFLDADCQDNWESDRSITDRLYGGDLEKRIQQEILLGIGGVRALAALGIEATICHLNEGHSAFLALERIRRLQEKHGLDFAAARELAASGHIFTTHTPVAAGIDLFPPYLMDKYFTDYYQSLGLSRQEFLALGRQDPNNQQEPFNMAVLALRLSVWANGVSRLHGRTARKMWQSVWPEVPEGEIPIGAITNGVHTLSWVGSRMAALYDRYLGPGWREDPAEAANWAGVEHIPARELWQAHEEQREELVAFVRKKLAAQLEARGGGLLEIAGAGEVLHPRALTIGFARRFAAYKRPALLFSDPERLARLFGDPQRPVQVIFAGKAHPGDEEGKKLIQQIVAYAGREEFRSRVVFLEDYDLEMARYLVRGVDVWLGNPRRPLEASSTSGMKAVLNGALHVSTLDGWWDEAWTPAAGWAIGRGEVYGDVAYQDALEAEQLYDLLEKEIIPLFYARDGEGLPAAWVERMKKSIQTYGPVFNTHRMVREYSRQFYVPAAGLYQRLEAGRQERARNLAAWKSRVHAGWPQVRVERVEDDGGRDLAVGSILTVRAWIFLGALQPSDVSVEIYHGSLDAGGEIIAGEKETMNLVQETGEGRYLYSGVISCRRAGRQGYNVRVLPCHVDLAHPFQTGLILWG</sequence>